<dbReference type="GeneID" id="40236251"/>
<sequence length="159" mass="18326">MEWQISHRADPRAKPLADRHYSRQTPDSPQFVRPGSCLVLWQPNALWVTVWQREEVTQHEWAGAWECSLFRNEGSRLSSTLIQNAVAATRWKYATMPTQGMVTFVDPAEVLEGEPGYCFRCAGFERVGLTEKREYYAWRLHPNEMPPPAPPLGVTRKLI</sequence>
<dbReference type="EMBL" id="MF580957">
    <property type="protein sequence ID" value="AUO79048.1"/>
    <property type="molecule type" value="Genomic_DNA"/>
</dbReference>
<organism evidence="2 3">
    <name type="scientific">Salinibacter phage M8CR30-2</name>
    <dbReference type="NCBI Taxonomy" id="2681615"/>
    <lineage>
        <taxon>Viruses</taxon>
        <taxon>Duplodnaviria</taxon>
        <taxon>Heunggongvirae</taxon>
        <taxon>Uroviricota</taxon>
        <taxon>Caudoviricetes</taxon>
        <taxon>Holosalinivirus</taxon>
        <taxon>Holosalinivirus M8CR302</taxon>
    </lineage>
</organism>
<accession>A0A2I6UGC7</accession>
<name>A0A2I6UGC7_9CAUD</name>
<feature type="region of interest" description="Disordered" evidence="1">
    <location>
        <begin position="1"/>
        <end position="29"/>
    </location>
</feature>
<keyword evidence="3" id="KW-1185">Reference proteome</keyword>
<proteinExistence type="predicted"/>
<evidence type="ECO:0000313" key="2">
    <source>
        <dbReference type="EMBL" id="AUO79048.1"/>
    </source>
</evidence>
<dbReference type="RefSeq" id="YP_009639457.1">
    <property type="nucleotide sequence ID" value="NC_042350.1"/>
</dbReference>
<dbReference type="KEGG" id="vg:40236251"/>
<evidence type="ECO:0000313" key="3">
    <source>
        <dbReference type="Proteomes" id="UP000240485"/>
    </source>
</evidence>
<evidence type="ECO:0000256" key="1">
    <source>
        <dbReference type="SAM" id="MobiDB-lite"/>
    </source>
</evidence>
<protein>
    <submittedName>
        <fullName evidence="2">Uncharacterized protein</fullName>
    </submittedName>
</protein>
<reference evidence="2 3" key="1">
    <citation type="submission" date="2017-07" db="EMBL/GenBank/DDBJ databases">
        <title>Characterization of ecologically diverse viruses infecting co-occurring strains of cosmopolitan hyperhalophilic Bacteroidetes.</title>
        <authorList>
            <person name="Villamor J."/>
            <person name="Ramos-Barbero M.D."/>
            <person name="Gonzalez-Torres P."/>
            <person name="Gabaldon T."/>
            <person name="Rollesso-Mora R."/>
            <person name="Meseguer I."/>
            <person name="Martinez-Garcia M."/>
            <person name="Santos F."/>
            <person name="Anton J."/>
        </authorList>
    </citation>
    <scope>NUCLEOTIDE SEQUENCE [LARGE SCALE GENOMIC DNA]</scope>
</reference>
<dbReference type="Proteomes" id="UP000240485">
    <property type="component" value="Segment"/>
</dbReference>
<feature type="compositionally biased region" description="Basic and acidic residues" evidence="1">
    <location>
        <begin position="1"/>
        <end position="21"/>
    </location>
</feature>